<evidence type="ECO:0000256" key="1">
    <source>
        <dbReference type="ARBA" id="ARBA00022434"/>
    </source>
</evidence>
<accession>A0A1V4SN42</accession>
<organism evidence="6 7">
    <name type="scientific">Clostridium thermobutyricum DSM 4928</name>
    <dbReference type="NCBI Taxonomy" id="1121339"/>
    <lineage>
        <taxon>Bacteria</taxon>
        <taxon>Bacillati</taxon>
        <taxon>Bacillota</taxon>
        <taxon>Clostridia</taxon>
        <taxon>Eubacteriales</taxon>
        <taxon>Clostridiaceae</taxon>
        <taxon>Clostridium</taxon>
    </lineage>
</organism>
<keyword evidence="3" id="KW-0408">Iron</keyword>
<dbReference type="Pfam" id="PF22277">
    <property type="entry name" value="EncFtn-like"/>
    <property type="match status" value="1"/>
</dbReference>
<dbReference type="SUPFAM" id="SSF47240">
    <property type="entry name" value="Ferritin-like"/>
    <property type="match status" value="1"/>
</dbReference>
<evidence type="ECO:0000256" key="3">
    <source>
        <dbReference type="ARBA" id="ARBA00023004"/>
    </source>
</evidence>
<dbReference type="InterPro" id="IPR054581">
    <property type="entry name" value="EncFtn-like"/>
</dbReference>
<reference evidence="6 7" key="1">
    <citation type="submission" date="2016-02" db="EMBL/GenBank/DDBJ databases">
        <title>Genome sequence of Clostridium thermobutyricum DSM 4928.</title>
        <authorList>
            <person name="Poehlein A."/>
            <person name="Daniel R."/>
        </authorList>
    </citation>
    <scope>NUCLEOTIDE SEQUENCE [LARGE SCALE GENOMIC DNA]</scope>
    <source>
        <strain evidence="6 7">DSM 4928</strain>
    </source>
</reference>
<dbReference type="OrthoDB" id="9811690at2"/>
<dbReference type="GO" id="GO:0006879">
    <property type="term" value="P:intracellular iron ion homeostasis"/>
    <property type="evidence" value="ECO:0007669"/>
    <property type="project" value="UniProtKB-KW"/>
</dbReference>
<evidence type="ECO:0000256" key="2">
    <source>
        <dbReference type="ARBA" id="ARBA00022723"/>
    </source>
</evidence>
<proteinExistence type="predicted"/>
<protein>
    <submittedName>
        <fullName evidence="6">Rubrerythrin</fullName>
    </submittedName>
</protein>
<evidence type="ECO:0000256" key="5">
    <source>
        <dbReference type="ARBA" id="ARBA00033787"/>
    </source>
</evidence>
<gene>
    <name evidence="6" type="ORF">CLTHE_31810</name>
</gene>
<evidence type="ECO:0000313" key="6">
    <source>
        <dbReference type="EMBL" id="OPX44657.1"/>
    </source>
</evidence>
<evidence type="ECO:0000313" key="7">
    <source>
        <dbReference type="Proteomes" id="UP000191448"/>
    </source>
</evidence>
<keyword evidence="1" id="KW-0409">Iron storage</keyword>
<keyword evidence="5" id="KW-1284">Encapsulin nanocompartment</keyword>
<dbReference type="RefSeq" id="WP_080024257.1">
    <property type="nucleotide sequence ID" value="NZ_LTAY01000111.1"/>
</dbReference>
<dbReference type="Gene3D" id="6.10.140.1960">
    <property type="match status" value="2"/>
</dbReference>
<comment type="subcellular location">
    <subcellularLocation>
        <location evidence="4">Encapsulin nanocompartment</location>
    </subcellularLocation>
</comment>
<comment type="caution">
    <text evidence="6">The sequence shown here is derived from an EMBL/GenBank/DDBJ whole genome shotgun (WGS) entry which is preliminary data.</text>
</comment>
<sequence length="174" mass="20179">MSYTTNRQPQGILIDKVAFLREGMIAEVVAINDYSTFISFTNNKEVINIFHHIMEEEKEHYGMFLDALRKYDEEQKELETEVRDQVNISSKNIGKYSDLSYSKDKSHNLLMSIRDAIKGELEAILLYEFFIDNITDEYLIALISKIISDEKEHVEELTLALTLLDKDSYGPIKS</sequence>
<keyword evidence="2" id="KW-0479">Metal-binding</keyword>
<evidence type="ECO:0000256" key="4">
    <source>
        <dbReference type="ARBA" id="ARBA00033738"/>
    </source>
</evidence>
<dbReference type="GO" id="GO:0046872">
    <property type="term" value="F:metal ion binding"/>
    <property type="evidence" value="ECO:0007669"/>
    <property type="project" value="UniProtKB-KW"/>
</dbReference>
<name>A0A1V4SN42_9CLOT</name>
<dbReference type="Proteomes" id="UP000191448">
    <property type="component" value="Unassembled WGS sequence"/>
</dbReference>
<dbReference type="GO" id="GO:0140737">
    <property type="term" value="C:encapsulin nanocompartment"/>
    <property type="evidence" value="ECO:0007669"/>
    <property type="project" value="UniProtKB-SubCell"/>
</dbReference>
<dbReference type="EMBL" id="LTAY01000111">
    <property type="protein sequence ID" value="OPX44657.1"/>
    <property type="molecule type" value="Genomic_DNA"/>
</dbReference>
<dbReference type="InterPro" id="IPR009078">
    <property type="entry name" value="Ferritin-like_SF"/>
</dbReference>
<dbReference type="AlphaFoldDB" id="A0A1V4SN42"/>